<dbReference type="EMBL" id="AJSR01001920">
    <property type="protein sequence ID" value="EKM29816.1"/>
    <property type="molecule type" value="Genomic_DNA"/>
</dbReference>
<organism evidence="1 2">
    <name type="scientific">Vibrio harveyi</name>
    <name type="common">Beneckea harveyi</name>
    <dbReference type="NCBI Taxonomy" id="669"/>
    <lineage>
        <taxon>Bacteria</taxon>
        <taxon>Pseudomonadati</taxon>
        <taxon>Pseudomonadota</taxon>
        <taxon>Gammaproteobacteria</taxon>
        <taxon>Vibrionales</taxon>
        <taxon>Vibrionaceae</taxon>
        <taxon>Vibrio</taxon>
    </lineage>
</organism>
<dbReference type="Proteomes" id="UP000008367">
    <property type="component" value="Unassembled WGS sequence"/>
</dbReference>
<name>A0A454CTT7_VIBHA</name>
<protein>
    <submittedName>
        <fullName evidence="1">Uncharacterized protein</fullName>
    </submittedName>
</protein>
<dbReference type="AlphaFoldDB" id="A0A454CTT7"/>
<proteinExistence type="predicted"/>
<sequence>RFFHWHLIRDTSGPSKTLVVHFPVLISQLYWCSSLATFLRGSINMPPNE</sequence>
<evidence type="ECO:0000313" key="2">
    <source>
        <dbReference type="Proteomes" id="UP000008367"/>
    </source>
</evidence>
<evidence type="ECO:0000313" key="1">
    <source>
        <dbReference type="EMBL" id="EKM29816.1"/>
    </source>
</evidence>
<feature type="non-terminal residue" evidence="1">
    <location>
        <position position="1"/>
    </location>
</feature>
<comment type="caution">
    <text evidence="1">The sequence shown here is derived from an EMBL/GenBank/DDBJ whole genome shotgun (WGS) entry which is preliminary data.</text>
</comment>
<gene>
    <name evidence="1" type="ORF">VCHENC02_4394B</name>
</gene>
<reference evidence="1 2" key="1">
    <citation type="submission" date="2012-10" db="EMBL/GenBank/DDBJ databases">
        <title>Genome sequence of Vibrio Cholerae HENC-02.</title>
        <authorList>
            <person name="Eppinger M."/>
            <person name="Hasan N.A."/>
            <person name="Sengamalay N."/>
            <person name="Hine E."/>
            <person name="Su Q."/>
            <person name="Daugherty S.C."/>
            <person name="Young S."/>
            <person name="Sadzewicz L."/>
            <person name="Tallon L."/>
            <person name="Cebula T.A."/>
            <person name="Ravel J."/>
            <person name="Colwell R.R."/>
        </authorList>
    </citation>
    <scope>NUCLEOTIDE SEQUENCE [LARGE SCALE GENOMIC DNA]</scope>
    <source>
        <strain evidence="1 2">HENC-02</strain>
    </source>
</reference>
<accession>A0A454CTT7</accession>